<dbReference type="KEGG" id="psti:SOO65_02270"/>
<name>A0AAX4HR87_9BACT</name>
<keyword evidence="3" id="KW-1185">Reference proteome</keyword>
<evidence type="ECO:0000256" key="1">
    <source>
        <dbReference type="SAM" id="SignalP"/>
    </source>
</evidence>
<dbReference type="EMBL" id="CP139487">
    <property type="protein sequence ID" value="WPU65565.1"/>
    <property type="molecule type" value="Genomic_DNA"/>
</dbReference>
<evidence type="ECO:0000313" key="2">
    <source>
        <dbReference type="EMBL" id="WPU65565.1"/>
    </source>
</evidence>
<reference evidence="2 3" key="1">
    <citation type="submission" date="2023-11" db="EMBL/GenBank/DDBJ databases">
        <title>Peredibacter starrii A3.12.</title>
        <authorList>
            <person name="Mitchell R.J."/>
        </authorList>
    </citation>
    <scope>NUCLEOTIDE SEQUENCE [LARGE SCALE GENOMIC DNA]</scope>
    <source>
        <strain evidence="2 3">A3.12</strain>
    </source>
</reference>
<feature type="signal peptide" evidence="1">
    <location>
        <begin position="1"/>
        <end position="19"/>
    </location>
</feature>
<keyword evidence="1" id="KW-0732">Signal</keyword>
<protein>
    <submittedName>
        <fullName evidence="2">Uncharacterized protein</fullName>
    </submittedName>
</protein>
<organism evidence="2 3">
    <name type="scientific">Peredibacter starrii</name>
    <dbReference type="NCBI Taxonomy" id="28202"/>
    <lineage>
        <taxon>Bacteria</taxon>
        <taxon>Pseudomonadati</taxon>
        <taxon>Bdellovibrionota</taxon>
        <taxon>Bacteriovoracia</taxon>
        <taxon>Bacteriovoracales</taxon>
        <taxon>Bacteriovoracaceae</taxon>
        <taxon>Peredibacter</taxon>
    </lineage>
</organism>
<gene>
    <name evidence="2" type="ORF">SOO65_02270</name>
</gene>
<sequence>MKTLALVFGLALSVTSAFAQITYTDSQDLPREHSNFHLSDATYWLIPTRTETVRIPGCREDGEASRVCTETRVLESKAVVKVEVEYRDGINPHHENRGRAWTYFYLDTAKFPEAEIARLAANTSLWDFSGRKFRARKAFVKKHLQLTAKKEPRTIQVVDVRNSRLCQEGESGEPRPGCVEDIRYRPATTIVNALKVTIK</sequence>
<accession>A0AAX4HR87</accession>
<dbReference type="Proteomes" id="UP001324634">
    <property type="component" value="Chromosome"/>
</dbReference>
<proteinExistence type="predicted"/>
<evidence type="ECO:0000313" key="3">
    <source>
        <dbReference type="Proteomes" id="UP001324634"/>
    </source>
</evidence>
<dbReference type="AlphaFoldDB" id="A0AAX4HR87"/>
<feature type="chain" id="PRO_5043892706" evidence="1">
    <location>
        <begin position="20"/>
        <end position="199"/>
    </location>
</feature>
<dbReference type="RefSeq" id="WP_321396282.1">
    <property type="nucleotide sequence ID" value="NZ_CP139487.1"/>
</dbReference>